<accession>A0A8X8BIB1</accession>
<feature type="non-terminal residue" evidence="2">
    <location>
        <position position="1"/>
    </location>
</feature>
<comment type="caution">
    <text evidence="2">The sequence shown here is derived from an EMBL/GenBank/DDBJ whole genome shotgun (WGS) entry which is preliminary data.</text>
</comment>
<dbReference type="Proteomes" id="UP000886611">
    <property type="component" value="Unassembled WGS sequence"/>
</dbReference>
<dbReference type="Pfam" id="PF16044">
    <property type="entry name" value="DUF4796_C"/>
    <property type="match status" value="1"/>
</dbReference>
<evidence type="ECO:0000313" key="2">
    <source>
        <dbReference type="EMBL" id="KAG2458668.1"/>
    </source>
</evidence>
<feature type="non-terminal residue" evidence="2">
    <location>
        <position position="220"/>
    </location>
</feature>
<reference evidence="2 3" key="1">
    <citation type="journal article" date="2021" name="Cell">
        <title>Tracing the genetic footprints of vertebrate landing in non-teleost ray-finned fishes.</title>
        <authorList>
            <person name="Bi X."/>
            <person name="Wang K."/>
            <person name="Yang L."/>
            <person name="Pan H."/>
            <person name="Jiang H."/>
            <person name="Wei Q."/>
            <person name="Fang M."/>
            <person name="Yu H."/>
            <person name="Zhu C."/>
            <person name="Cai Y."/>
            <person name="He Y."/>
            <person name="Gan X."/>
            <person name="Zeng H."/>
            <person name="Yu D."/>
            <person name="Zhu Y."/>
            <person name="Jiang H."/>
            <person name="Qiu Q."/>
            <person name="Yang H."/>
            <person name="Zhang Y.E."/>
            <person name="Wang W."/>
            <person name="Zhu M."/>
            <person name="He S."/>
            <person name="Zhang G."/>
        </authorList>
    </citation>
    <scope>NUCLEOTIDE SEQUENCE [LARGE SCALE GENOMIC DNA]</scope>
    <source>
        <strain evidence="2">Bchr_013</strain>
    </source>
</reference>
<dbReference type="EMBL" id="JAATIS010006324">
    <property type="protein sequence ID" value="KAG2458668.1"/>
    <property type="molecule type" value="Genomic_DNA"/>
</dbReference>
<gene>
    <name evidence="2" type="primary">Mkrn2os</name>
    <name evidence="2" type="ORF">GTO96_0023354</name>
</gene>
<feature type="domain" description="MKRN2 opposite strand protein-like C-terminal" evidence="1">
    <location>
        <begin position="73"/>
        <end position="200"/>
    </location>
</feature>
<keyword evidence="3" id="KW-1185">Reference proteome</keyword>
<dbReference type="InterPro" id="IPR032016">
    <property type="entry name" value="MKRN2OS-like"/>
</dbReference>
<evidence type="ECO:0000259" key="1">
    <source>
        <dbReference type="Pfam" id="PF16044"/>
    </source>
</evidence>
<organism evidence="2 3">
    <name type="scientific">Polypterus senegalus</name>
    <name type="common">Senegal bichir</name>
    <dbReference type="NCBI Taxonomy" id="55291"/>
    <lineage>
        <taxon>Eukaryota</taxon>
        <taxon>Metazoa</taxon>
        <taxon>Chordata</taxon>
        <taxon>Craniata</taxon>
        <taxon>Vertebrata</taxon>
        <taxon>Euteleostomi</taxon>
        <taxon>Actinopterygii</taxon>
        <taxon>Polypteriformes</taxon>
        <taxon>Polypteridae</taxon>
        <taxon>Polypterus</taxon>
    </lineage>
</organism>
<proteinExistence type="predicted"/>
<sequence length="220" mass="25123">MKATAGLPLVNDRHAMAVGHKLFKLRSDLIHKFTAVLTDRTPSSCLHTPLVRYGFTQAANDLCRVLNCLVACIVDYDGKSDLHVGITSTAGMVYNYRESGVCQDTSGWEQAVSVALVQPDMYSLIDQWDHYLEHFSQADTWDPKRYNENDHNCYTFALTFINCVLITQGSRQLSKNEFTERFVLPRTKRASKYITLYQEISENHFYIVDTAQDHTENDNV</sequence>
<protein>
    <submittedName>
        <fullName evidence="2">MKROS protein</fullName>
    </submittedName>
</protein>
<evidence type="ECO:0000313" key="3">
    <source>
        <dbReference type="Proteomes" id="UP000886611"/>
    </source>
</evidence>
<dbReference type="InterPro" id="IPR053921">
    <property type="entry name" value="MKRN2OS-like_C"/>
</dbReference>
<dbReference type="AlphaFoldDB" id="A0A8X8BIB1"/>
<dbReference type="PANTHER" id="PTHR33963:SF2">
    <property type="entry name" value="MKRN2 OPPOSITE STRAND PROTEIN"/>
    <property type="match status" value="1"/>
</dbReference>
<dbReference type="PANTHER" id="PTHR33963">
    <property type="entry name" value="MKRN2 OPPOSITE STRAND PROTEIN"/>
    <property type="match status" value="1"/>
</dbReference>
<name>A0A8X8BIB1_POLSE</name>